<evidence type="ECO:0000256" key="6">
    <source>
        <dbReference type="ARBA" id="ARBA00022490"/>
    </source>
</evidence>
<dbReference type="InterPro" id="IPR023341">
    <property type="entry name" value="MABP"/>
</dbReference>
<organism evidence="17">
    <name type="scientific">Caenorhabditis remanei</name>
    <name type="common">Caenorhabditis vulgaris</name>
    <dbReference type="NCBI Taxonomy" id="31234"/>
    <lineage>
        <taxon>Eukaryota</taxon>
        <taxon>Metazoa</taxon>
        <taxon>Ecdysozoa</taxon>
        <taxon>Nematoda</taxon>
        <taxon>Chromadorea</taxon>
        <taxon>Rhabditida</taxon>
        <taxon>Rhabditina</taxon>
        <taxon>Rhabditomorpha</taxon>
        <taxon>Rhabditoidea</taxon>
        <taxon>Rhabditidae</taxon>
        <taxon>Peloderinae</taxon>
        <taxon>Caenorhabditis</taxon>
    </lineage>
</organism>
<evidence type="ECO:0000256" key="3">
    <source>
        <dbReference type="ARBA" id="ARBA00010432"/>
    </source>
</evidence>
<evidence type="ECO:0000256" key="1">
    <source>
        <dbReference type="ARBA" id="ARBA00004496"/>
    </source>
</evidence>
<protein>
    <recommendedName>
        <fullName evidence="4">Multivesicular body subunit 12A</fullName>
    </recommendedName>
    <alternativeName>
        <fullName evidence="12">ESCRT-I complex subunit MVB12A</fullName>
    </alternativeName>
    <alternativeName>
        <fullName evidence="11">Protein FAM125A</fullName>
    </alternativeName>
</protein>
<gene>
    <name evidence="16" type="primary">Cre-mvb-12</name>
    <name evidence="16" type="ORF">CRE_11024</name>
</gene>
<dbReference type="Gene3D" id="2.100.10.50">
    <property type="match status" value="1"/>
</dbReference>
<dbReference type="GO" id="GO:0031902">
    <property type="term" value="C:late endosome membrane"/>
    <property type="evidence" value="ECO:0007669"/>
    <property type="project" value="UniProtKB-SubCell"/>
</dbReference>
<keyword evidence="6" id="KW-0963">Cytoplasm</keyword>
<dbReference type="InParanoid" id="E3M510"/>
<dbReference type="PROSITE" id="PS51497">
    <property type="entry name" value="UMA"/>
    <property type="match status" value="1"/>
</dbReference>
<evidence type="ECO:0000313" key="16">
    <source>
        <dbReference type="EMBL" id="EFO92377.1"/>
    </source>
</evidence>
<dbReference type="EMBL" id="DS268425">
    <property type="protein sequence ID" value="EFO92377.1"/>
    <property type="molecule type" value="Genomic_DNA"/>
</dbReference>
<dbReference type="OrthoDB" id="6021306at2759"/>
<keyword evidence="17" id="KW-1185">Reference proteome</keyword>
<comment type="subcellular location">
    <subcellularLocation>
        <location evidence="1">Cytoplasm</location>
    </subcellularLocation>
    <subcellularLocation>
        <location evidence="2">Late endosome membrane</location>
        <topology evidence="2">Peripheral membrane protein</topology>
    </subcellularLocation>
</comment>
<dbReference type="HOGENOM" id="CLU_064823_0_0_1"/>
<keyword evidence="5" id="KW-0813">Transport</keyword>
<comment type="function">
    <text evidence="13">Component of the ESCRT-I complex, a regulator of vesicular trafficking process. Required for the sorting of endocytic ubiquitinated cargos into multivesicular bodies.</text>
</comment>
<dbReference type="GO" id="GO:0042058">
    <property type="term" value="P:regulation of epidermal growth factor receptor signaling pathway"/>
    <property type="evidence" value="ECO:0007669"/>
    <property type="project" value="TreeGrafter"/>
</dbReference>
<reference evidence="16" key="1">
    <citation type="submission" date="2007-07" db="EMBL/GenBank/DDBJ databases">
        <title>PCAP assembly of the Caenorhabditis remanei genome.</title>
        <authorList>
            <consortium name="The Caenorhabditis remanei Sequencing Consortium"/>
            <person name="Wilson R.K."/>
        </authorList>
    </citation>
    <scope>NUCLEOTIDE SEQUENCE [LARGE SCALE GENOMIC DNA]</scope>
    <source>
        <strain evidence="16">PB4641</strain>
    </source>
</reference>
<keyword evidence="7" id="KW-0967">Endosome</keyword>
<dbReference type="GO" id="GO:0000813">
    <property type="term" value="C:ESCRT I complex"/>
    <property type="evidence" value="ECO:0007669"/>
    <property type="project" value="InterPro"/>
</dbReference>
<dbReference type="GO" id="GO:0032801">
    <property type="term" value="P:receptor catabolic process"/>
    <property type="evidence" value="ECO:0007669"/>
    <property type="project" value="TreeGrafter"/>
</dbReference>
<evidence type="ECO:0000256" key="8">
    <source>
        <dbReference type="ARBA" id="ARBA00022927"/>
    </source>
</evidence>
<dbReference type="RefSeq" id="XP_003108685.2">
    <property type="nucleotide sequence ID" value="XM_003108637.2"/>
</dbReference>
<dbReference type="GO" id="GO:0019075">
    <property type="term" value="P:virus maturation"/>
    <property type="evidence" value="ECO:0007669"/>
    <property type="project" value="TreeGrafter"/>
</dbReference>
<dbReference type="GeneID" id="9799653"/>
<dbReference type="AlphaFoldDB" id="E3M510"/>
<dbReference type="eggNOG" id="KOG4000">
    <property type="taxonomic scope" value="Eukaryota"/>
</dbReference>
<dbReference type="Pfam" id="PF10240">
    <property type="entry name" value="DUF2464"/>
    <property type="match status" value="1"/>
</dbReference>
<evidence type="ECO:0000256" key="4">
    <source>
        <dbReference type="ARBA" id="ARBA00017653"/>
    </source>
</evidence>
<evidence type="ECO:0000256" key="10">
    <source>
        <dbReference type="ARBA" id="ARBA00023136"/>
    </source>
</evidence>
<evidence type="ECO:0000256" key="12">
    <source>
        <dbReference type="ARBA" id="ARBA00033024"/>
    </source>
</evidence>
<evidence type="ECO:0000256" key="2">
    <source>
        <dbReference type="ARBA" id="ARBA00004633"/>
    </source>
</evidence>
<dbReference type="Proteomes" id="UP000008281">
    <property type="component" value="Unassembled WGS sequence"/>
</dbReference>
<evidence type="ECO:0000259" key="15">
    <source>
        <dbReference type="PROSITE" id="PS51498"/>
    </source>
</evidence>
<evidence type="ECO:0000256" key="5">
    <source>
        <dbReference type="ARBA" id="ARBA00022448"/>
    </source>
</evidence>
<name>E3M510_CAERE</name>
<dbReference type="STRING" id="31234.E3M510"/>
<dbReference type="KEGG" id="crq:GCK72_014831"/>
<dbReference type="InterPro" id="IPR023340">
    <property type="entry name" value="UMA"/>
</dbReference>
<comment type="similarity">
    <text evidence="3">Belongs to the MVB12 family.</text>
</comment>
<keyword evidence="8" id="KW-0653">Protein transport</keyword>
<keyword evidence="9" id="KW-0729">SH3-binding</keyword>
<dbReference type="PROSITE" id="PS51498">
    <property type="entry name" value="MABP"/>
    <property type="match status" value="1"/>
</dbReference>
<evidence type="ECO:0000256" key="11">
    <source>
        <dbReference type="ARBA" id="ARBA00033002"/>
    </source>
</evidence>
<evidence type="ECO:0000256" key="13">
    <source>
        <dbReference type="ARBA" id="ARBA00053101"/>
    </source>
</evidence>
<dbReference type="FunFam" id="2.100.10.50:FF:000002">
    <property type="entry name" value="Multivesicular body subunit 12B"/>
    <property type="match status" value="1"/>
</dbReference>
<dbReference type="GO" id="GO:0032510">
    <property type="term" value="P:endosome to lysosome transport via multivesicular body sorting pathway"/>
    <property type="evidence" value="ECO:0007669"/>
    <property type="project" value="TreeGrafter"/>
</dbReference>
<dbReference type="OMA" id="CFCLKRG"/>
<feature type="domain" description="MABP" evidence="15">
    <location>
        <begin position="77"/>
        <end position="226"/>
    </location>
</feature>
<dbReference type="PANTHER" id="PTHR31612:SF2">
    <property type="entry name" value="MULTIVESICULAR BODY SUBUNIT 12A"/>
    <property type="match status" value="1"/>
</dbReference>
<dbReference type="PANTHER" id="PTHR31612">
    <property type="entry name" value="MULTIVESICULAR BODY SUBUNIT 12A"/>
    <property type="match status" value="1"/>
</dbReference>
<evidence type="ECO:0000313" key="17">
    <source>
        <dbReference type="Proteomes" id="UP000008281"/>
    </source>
</evidence>
<keyword evidence="10" id="KW-0472">Membrane</keyword>
<proteinExistence type="inferred from homology"/>
<dbReference type="FunCoup" id="E3M510">
    <property type="interactions" value="1280"/>
</dbReference>
<dbReference type="GO" id="GO:0046755">
    <property type="term" value="P:viral budding"/>
    <property type="evidence" value="ECO:0007669"/>
    <property type="project" value="TreeGrafter"/>
</dbReference>
<dbReference type="GO" id="GO:0005829">
    <property type="term" value="C:cytosol"/>
    <property type="evidence" value="ECO:0007669"/>
    <property type="project" value="TreeGrafter"/>
</dbReference>
<accession>E3M510</accession>
<sequence>MFSMFVTARFPCSHLFVEFPRFPQPDGDNVTALCRTLHLFHCISCYFPIGFHKHFIITIFRNKMAELEFSADNATPAVPITAMCIVADKSKAPRGFVPIVKCQDDQAEADLWRDGFFTINRQVRYICTSTEIPDSNIKTPVQVITNLIIVRESDPIPHGYVAIDYTADSREKSLRKKYVCIRTEPRDRVVDAIGEIIILGKTKKVPRDYTSAGDIDSLLICYKVIPIPQTYGIQTSNSTSNLETQQSTGGLYPGLPNLSNSTPANLDVSGASSSAFTMKNVGIPRVKAIDGIDFKVNPMFVKSDSNSGSSQLPDLSQFTHLEQSRLDDKYNYSFATEHAVLS</sequence>
<dbReference type="CTD" id="9799653"/>
<dbReference type="InterPro" id="IPR018798">
    <property type="entry name" value="MVB12A/B"/>
</dbReference>
<dbReference type="GO" id="GO:0017124">
    <property type="term" value="F:SH3 domain binding"/>
    <property type="evidence" value="ECO:0007669"/>
    <property type="project" value="UniProtKB-KW"/>
</dbReference>
<evidence type="ECO:0000259" key="14">
    <source>
        <dbReference type="PROSITE" id="PS51497"/>
    </source>
</evidence>
<feature type="domain" description="UMA" evidence="14">
    <location>
        <begin position="289"/>
        <end position="341"/>
    </location>
</feature>
<evidence type="ECO:0000256" key="7">
    <source>
        <dbReference type="ARBA" id="ARBA00022753"/>
    </source>
</evidence>
<dbReference type="GO" id="GO:0015031">
    <property type="term" value="P:protein transport"/>
    <property type="evidence" value="ECO:0007669"/>
    <property type="project" value="UniProtKB-KW"/>
</dbReference>
<dbReference type="InterPro" id="IPR040335">
    <property type="entry name" value="MVB12A"/>
</dbReference>
<evidence type="ECO:0000256" key="9">
    <source>
        <dbReference type="ARBA" id="ARBA00023036"/>
    </source>
</evidence>